<dbReference type="STRING" id="988801.SAMN05216522_109106"/>
<dbReference type="OrthoDB" id="8138334at2"/>
<feature type="transmembrane region" description="Helical" evidence="8">
    <location>
        <begin position="167"/>
        <end position="193"/>
    </location>
</feature>
<keyword evidence="3" id="KW-1003">Cell membrane</keyword>
<evidence type="ECO:0000256" key="5">
    <source>
        <dbReference type="ARBA" id="ARBA00022692"/>
    </source>
</evidence>
<evidence type="ECO:0000256" key="7">
    <source>
        <dbReference type="ARBA" id="ARBA00023136"/>
    </source>
</evidence>
<keyword evidence="7 8" id="KW-0472">Membrane</keyword>
<keyword evidence="11" id="KW-1185">Reference proteome</keyword>
<sequence length="245" mass="26852">MKSRLSNLFYFLGCVMALWVILTHRGIPDYLLPTPQQVGTAFVQQPALLLSQTVITLSEMGLALLFGVGGGVIIAVAMASHVWIRRLFYPLVMASQVIPVFTLAPLLVLWLGFGIGSKVVVAALILFFPVCLTLFDGLSRVPQQWLDLATTLQASRWRCFWQVRWPAALPFFFSGLQMAVILAPIGVVLGEWVGASQGLGYLMMQSTARMETATSFAALICLMGLAVLLSGVVQGLRRYFLWPTG</sequence>
<keyword evidence="5 8" id="KW-0812">Transmembrane</keyword>
<evidence type="ECO:0000256" key="2">
    <source>
        <dbReference type="ARBA" id="ARBA00022448"/>
    </source>
</evidence>
<comment type="subcellular location">
    <subcellularLocation>
        <location evidence="1">Cell inner membrane</location>
        <topology evidence="1">Multi-pass membrane protein</topology>
    </subcellularLocation>
    <subcellularLocation>
        <location evidence="8">Cell membrane</location>
        <topology evidence="8">Multi-pass membrane protein</topology>
    </subcellularLocation>
</comment>
<keyword evidence="6 8" id="KW-1133">Transmembrane helix</keyword>
<evidence type="ECO:0000256" key="1">
    <source>
        <dbReference type="ARBA" id="ARBA00004429"/>
    </source>
</evidence>
<dbReference type="GO" id="GO:0055085">
    <property type="term" value="P:transmembrane transport"/>
    <property type="evidence" value="ECO:0007669"/>
    <property type="project" value="InterPro"/>
</dbReference>
<feature type="domain" description="ABC transmembrane type-1" evidence="9">
    <location>
        <begin position="49"/>
        <end position="233"/>
    </location>
</feature>
<evidence type="ECO:0000256" key="8">
    <source>
        <dbReference type="RuleBase" id="RU363032"/>
    </source>
</evidence>
<dbReference type="Pfam" id="PF00528">
    <property type="entry name" value="BPD_transp_1"/>
    <property type="match status" value="1"/>
</dbReference>
<evidence type="ECO:0000259" key="9">
    <source>
        <dbReference type="PROSITE" id="PS50928"/>
    </source>
</evidence>
<feature type="transmembrane region" description="Helical" evidence="8">
    <location>
        <begin position="119"/>
        <end position="138"/>
    </location>
</feature>
<proteinExistence type="inferred from homology"/>
<dbReference type="RefSeq" id="WP_092676999.1">
    <property type="nucleotide sequence ID" value="NZ_FOGC01000009.1"/>
</dbReference>
<name>A0A1H9KF55_9GAMM</name>
<organism evidence="10 11">
    <name type="scientific">Rosenbergiella nectarea</name>
    <dbReference type="NCBI Taxonomy" id="988801"/>
    <lineage>
        <taxon>Bacteria</taxon>
        <taxon>Pseudomonadati</taxon>
        <taxon>Pseudomonadota</taxon>
        <taxon>Gammaproteobacteria</taxon>
        <taxon>Enterobacterales</taxon>
        <taxon>Erwiniaceae</taxon>
        <taxon>Rosenbergiella</taxon>
    </lineage>
</organism>
<accession>A0A1H9KF55</accession>
<keyword evidence="2 8" id="KW-0813">Transport</keyword>
<dbReference type="Proteomes" id="UP000242515">
    <property type="component" value="Unassembled WGS sequence"/>
</dbReference>
<dbReference type="InterPro" id="IPR000515">
    <property type="entry name" value="MetI-like"/>
</dbReference>
<feature type="transmembrane region" description="Helical" evidence="8">
    <location>
        <begin position="91"/>
        <end position="113"/>
    </location>
</feature>
<dbReference type="PANTHER" id="PTHR30151:SF20">
    <property type="entry name" value="ABC TRANSPORTER PERMEASE PROTEIN HI_0355-RELATED"/>
    <property type="match status" value="1"/>
</dbReference>
<dbReference type="InterPro" id="IPR035906">
    <property type="entry name" value="MetI-like_sf"/>
</dbReference>
<dbReference type="AlphaFoldDB" id="A0A1H9KF55"/>
<dbReference type="Gene3D" id="1.10.3720.10">
    <property type="entry name" value="MetI-like"/>
    <property type="match status" value="1"/>
</dbReference>
<reference evidence="11" key="1">
    <citation type="submission" date="2016-10" db="EMBL/GenBank/DDBJ databases">
        <authorList>
            <person name="Varghese N."/>
            <person name="Submissions S."/>
        </authorList>
    </citation>
    <scope>NUCLEOTIDE SEQUENCE [LARGE SCALE GENOMIC DNA]</scope>
    <source>
        <strain evidence="11">8N4</strain>
    </source>
</reference>
<dbReference type="PROSITE" id="PS50928">
    <property type="entry name" value="ABC_TM1"/>
    <property type="match status" value="1"/>
</dbReference>
<keyword evidence="4" id="KW-0997">Cell inner membrane</keyword>
<evidence type="ECO:0000313" key="10">
    <source>
        <dbReference type="EMBL" id="SEQ97784.1"/>
    </source>
</evidence>
<feature type="transmembrane region" description="Helical" evidence="8">
    <location>
        <begin position="60"/>
        <end position="84"/>
    </location>
</feature>
<dbReference type="EMBL" id="FOGC01000009">
    <property type="protein sequence ID" value="SEQ97784.1"/>
    <property type="molecule type" value="Genomic_DNA"/>
</dbReference>
<dbReference type="GO" id="GO:0005886">
    <property type="term" value="C:plasma membrane"/>
    <property type="evidence" value="ECO:0007669"/>
    <property type="project" value="UniProtKB-SubCell"/>
</dbReference>
<dbReference type="SUPFAM" id="SSF161098">
    <property type="entry name" value="MetI-like"/>
    <property type="match status" value="1"/>
</dbReference>
<dbReference type="CDD" id="cd06261">
    <property type="entry name" value="TM_PBP2"/>
    <property type="match status" value="1"/>
</dbReference>
<evidence type="ECO:0000256" key="4">
    <source>
        <dbReference type="ARBA" id="ARBA00022519"/>
    </source>
</evidence>
<gene>
    <name evidence="10" type="ORF">SAMN05216522_109106</name>
</gene>
<feature type="transmembrane region" description="Helical" evidence="8">
    <location>
        <begin position="7"/>
        <end position="27"/>
    </location>
</feature>
<protein>
    <submittedName>
        <fullName evidence="10">Putative hydroxymethylpyrimidine transport system permease protein</fullName>
    </submittedName>
</protein>
<comment type="similarity">
    <text evidence="8">Belongs to the binding-protein-dependent transport system permease family.</text>
</comment>
<dbReference type="PANTHER" id="PTHR30151">
    <property type="entry name" value="ALKANE SULFONATE ABC TRANSPORTER-RELATED, MEMBRANE SUBUNIT"/>
    <property type="match status" value="1"/>
</dbReference>
<evidence type="ECO:0000313" key="11">
    <source>
        <dbReference type="Proteomes" id="UP000242515"/>
    </source>
</evidence>
<evidence type="ECO:0000256" key="3">
    <source>
        <dbReference type="ARBA" id="ARBA00022475"/>
    </source>
</evidence>
<feature type="transmembrane region" description="Helical" evidence="8">
    <location>
        <begin position="213"/>
        <end position="233"/>
    </location>
</feature>
<evidence type="ECO:0000256" key="6">
    <source>
        <dbReference type="ARBA" id="ARBA00022989"/>
    </source>
</evidence>